<keyword evidence="2 6" id="KW-0210">Decarboxylase</keyword>
<dbReference type="HAMAP" id="MF_02120">
    <property type="entry name" value="LysA"/>
    <property type="match status" value="1"/>
</dbReference>
<evidence type="ECO:0000313" key="11">
    <source>
        <dbReference type="Proteomes" id="UP001500979"/>
    </source>
</evidence>
<feature type="binding site" evidence="6">
    <location>
        <begin position="296"/>
        <end position="299"/>
    </location>
    <ligand>
        <name>pyridoxal 5'-phosphate</name>
        <dbReference type="ChEBI" id="CHEBI:597326"/>
    </ligand>
</feature>
<accession>A0ABN3VI42</accession>
<dbReference type="InterPro" id="IPR022644">
    <property type="entry name" value="De-COase2_N"/>
</dbReference>
<feature type="modified residue" description="N6-(pyridoxal phosphate)lysine" evidence="6">
    <location>
        <position position="82"/>
    </location>
</feature>
<dbReference type="PRINTS" id="PR01181">
    <property type="entry name" value="DAPDCRBXLASE"/>
</dbReference>
<keyword evidence="6" id="KW-0028">Amino-acid biosynthesis</keyword>
<sequence>MTLAELIPTFRNFLPEHLDPGRWPDRAQALPGGDITVGGTSLTGLAERFDTPGYVVDTATLRARCRAYRAALPDAEIAFAGKAFLCRRMAKLLAGEGLSLDVCSAGELATATSAGFPPGRIMLHGNAKPDHELRAALDAGVGRIVLDSPDEIDLLGALATRRQDVLIRVTPGIDGHTHRAVATGVEDQKFGFSLASGQAAEAVRRVRSKPLLNLVGLHCHLGSQITDVEVYERAVRALAGFLAEIAVRHGVTLPQLDLGGGHAVNFDLRGFGCRVKNVLAQECRKHGLAAPRLVVEPGRAIAARAGLTVYRVITVKRGVRTFVAVDGGFSDNPRPALYGARYAVRLLGRASSAPVAPATVVGRHCEAGDVLMRDAVLPGDIAAGDLLVVPCTGAYHHSMASTYNSVRRPPVIAIGDGEPELWIRRESAEDLMAREV</sequence>
<protein>
    <recommendedName>
        <fullName evidence="6 7">Diaminopimelate decarboxylase</fullName>
        <shortName evidence="6">DAP decarboxylase</shortName>
        <shortName evidence="6">DAPDC</shortName>
        <ecNumber evidence="6 7">4.1.1.20</ecNumber>
    </recommendedName>
</protein>
<feature type="binding site" evidence="6">
    <location>
        <position position="338"/>
    </location>
    <ligand>
        <name>substrate</name>
    </ligand>
</feature>
<comment type="caution">
    <text evidence="10">The sequence shown here is derived from an EMBL/GenBank/DDBJ whole genome shotgun (WGS) entry which is preliminary data.</text>
</comment>
<dbReference type="InterPro" id="IPR002986">
    <property type="entry name" value="DAP_deCOOHase_LysA"/>
</dbReference>
<evidence type="ECO:0000256" key="8">
    <source>
        <dbReference type="RuleBase" id="RU003738"/>
    </source>
</evidence>
<name>A0ABN3VI42_9PSEU</name>
<dbReference type="PROSITE" id="PS00878">
    <property type="entry name" value="ODR_DC_2_1"/>
    <property type="match status" value="1"/>
</dbReference>
<feature type="binding site" evidence="6">
    <location>
        <position position="261"/>
    </location>
    <ligand>
        <name>pyridoxal 5'-phosphate</name>
        <dbReference type="ChEBI" id="CHEBI:597326"/>
    </ligand>
</feature>
<dbReference type="PANTHER" id="PTHR43727:SF2">
    <property type="entry name" value="GROUP IV DECARBOXYLASE"/>
    <property type="match status" value="1"/>
</dbReference>
<feature type="binding site" evidence="6">
    <location>
        <position position="395"/>
    </location>
    <ligand>
        <name>substrate</name>
    </ligand>
</feature>
<dbReference type="InterPro" id="IPR022653">
    <property type="entry name" value="De-COase2_pyr-phos_BS"/>
</dbReference>
<comment type="catalytic activity">
    <reaction evidence="6 8">
        <text>meso-2,6-diaminopimelate + H(+) = L-lysine + CO2</text>
        <dbReference type="Rhea" id="RHEA:15101"/>
        <dbReference type="ChEBI" id="CHEBI:15378"/>
        <dbReference type="ChEBI" id="CHEBI:16526"/>
        <dbReference type="ChEBI" id="CHEBI:32551"/>
        <dbReference type="ChEBI" id="CHEBI:57791"/>
        <dbReference type="EC" id="4.1.1.20"/>
    </reaction>
</comment>
<reference evidence="10 11" key="1">
    <citation type="journal article" date="2019" name="Int. J. Syst. Evol. Microbiol.">
        <title>The Global Catalogue of Microorganisms (GCM) 10K type strain sequencing project: providing services to taxonomists for standard genome sequencing and annotation.</title>
        <authorList>
            <consortium name="The Broad Institute Genomics Platform"/>
            <consortium name="The Broad Institute Genome Sequencing Center for Infectious Disease"/>
            <person name="Wu L."/>
            <person name="Ma J."/>
        </authorList>
    </citation>
    <scope>NUCLEOTIDE SEQUENCE [LARGE SCALE GENOMIC DNA]</scope>
    <source>
        <strain evidence="10 11">JCM 9383</strain>
    </source>
</reference>
<dbReference type="EMBL" id="BAAAUX010000016">
    <property type="protein sequence ID" value="GAA2802950.1"/>
    <property type="molecule type" value="Genomic_DNA"/>
</dbReference>
<feature type="binding site" evidence="6">
    <location>
        <position position="366"/>
    </location>
    <ligand>
        <name>substrate</name>
    </ligand>
</feature>
<dbReference type="Gene3D" id="2.40.37.10">
    <property type="entry name" value="Lyase, Ornithine Decarboxylase, Chain A, domain 1"/>
    <property type="match status" value="1"/>
</dbReference>
<proteinExistence type="inferred from homology"/>
<evidence type="ECO:0000256" key="4">
    <source>
        <dbReference type="ARBA" id="ARBA00023154"/>
    </source>
</evidence>
<dbReference type="RefSeq" id="WP_344682316.1">
    <property type="nucleotide sequence ID" value="NZ_BAAAUX010000016.1"/>
</dbReference>
<comment type="subunit">
    <text evidence="6">Homodimer.</text>
</comment>
<keyword evidence="3 6" id="KW-0663">Pyridoxal phosphate</keyword>
<dbReference type="InterPro" id="IPR009006">
    <property type="entry name" value="Ala_racemase/Decarboxylase_C"/>
</dbReference>
<organism evidence="10 11">
    <name type="scientific">Saccharopolyspora taberi</name>
    <dbReference type="NCBI Taxonomy" id="60895"/>
    <lineage>
        <taxon>Bacteria</taxon>
        <taxon>Bacillati</taxon>
        <taxon>Actinomycetota</taxon>
        <taxon>Actinomycetes</taxon>
        <taxon>Pseudonocardiales</taxon>
        <taxon>Pseudonocardiaceae</taxon>
        <taxon>Saccharopolyspora</taxon>
    </lineage>
</organism>
<keyword evidence="11" id="KW-1185">Reference proteome</keyword>
<dbReference type="PANTHER" id="PTHR43727">
    <property type="entry name" value="DIAMINOPIMELATE DECARBOXYLASE"/>
    <property type="match status" value="1"/>
</dbReference>
<dbReference type="SUPFAM" id="SSF50621">
    <property type="entry name" value="Alanine racemase C-terminal domain-like"/>
    <property type="match status" value="1"/>
</dbReference>
<comment type="cofactor">
    <cofactor evidence="1 6 8">
        <name>pyridoxal 5'-phosphate</name>
        <dbReference type="ChEBI" id="CHEBI:597326"/>
    </cofactor>
</comment>
<dbReference type="InterPro" id="IPR000183">
    <property type="entry name" value="Orn/DAP/Arg_de-COase"/>
</dbReference>
<evidence type="ECO:0000313" key="10">
    <source>
        <dbReference type="EMBL" id="GAA2802950.1"/>
    </source>
</evidence>
<evidence type="ECO:0000256" key="2">
    <source>
        <dbReference type="ARBA" id="ARBA00022793"/>
    </source>
</evidence>
<dbReference type="Gene3D" id="3.20.20.10">
    <property type="entry name" value="Alanine racemase"/>
    <property type="match status" value="1"/>
</dbReference>
<evidence type="ECO:0000256" key="1">
    <source>
        <dbReference type="ARBA" id="ARBA00001933"/>
    </source>
</evidence>
<comment type="pathway">
    <text evidence="6 8">Amino-acid biosynthesis; L-lysine biosynthesis via DAP pathway; L-lysine from DL-2,6-diaminopimelate: step 1/1.</text>
</comment>
<dbReference type="SUPFAM" id="SSF51419">
    <property type="entry name" value="PLP-binding barrel"/>
    <property type="match status" value="1"/>
</dbReference>
<evidence type="ECO:0000256" key="6">
    <source>
        <dbReference type="HAMAP-Rule" id="MF_02120"/>
    </source>
</evidence>
<evidence type="ECO:0000256" key="7">
    <source>
        <dbReference type="NCBIfam" id="TIGR01048"/>
    </source>
</evidence>
<keyword evidence="5 6" id="KW-0456">Lyase</keyword>
<feature type="binding site" evidence="6">
    <location>
        <position position="299"/>
    </location>
    <ligand>
        <name>substrate</name>
    </ligand>
</feature>
<feature type="binding site" evidence="6">
    <location>
        <position position="395"/>
    </location>
    <ligand>
        <name>pyridoxal 5'-phosphate</name>
        <dbReference type="ChEBI" id="CHEBI:597326"/>
    </ligand>
</feature>
<dbReference type="InterPro" id="IPR029066">
    <property type="entry name" value="PLP-binding_barrel"/>
</dbReference>
<feature type="binding site" evidence="6">
    <location>
        <position position="334"/>
    </location>
    <ligand>
        <name>substrate</name>
    </ligand>
</feature>
<dbReference type="PRINTS" id="PR01179">
    <property type="entry name" value="ODADCRBXLASE"/>
</dbReference>
<keyword evidence="4 6" id="KW-0457">Lysine biosynthesis</keyword>
<dbReference type="NCBIfam" id="TIGR01048">
    <property type="entry name" value="lysA"/>
    <property type="match status" value="1"/>
</dbReference>
<comment type="similarity">
    <text evidence="6">Belongs to the Orn/Lys/Arg decarboxylase class-II family. LysA subfamily.</text>
</comment>
<dbReference type="CDD" id="cd06828">
    <property type="entry name" value="PLPDE_III_DapDC"/>
    <property type="match status" value="1"/>
</dbReference>
<dbReference type="EC" id="4.1.1.20" evidence="6 7"/>
<evidence type="ECO:0000256" key="3">
    <source>
        <dbReference type="ARBA" id="ARBA00022898"/>
    </source>
</evidence>
<dbReference type="Proteomes" id="UP001500979">
    <property type="component" value="Unassembled WGS sequence"/>
</dbReference>
<evidence type="ECO:0000259" key="9">
    <source>
        <dbReference type="Pfam" id="PF02784"/>
    </source>
</evidence>
<gene>
    <name evidence="10" type="primary">lysA_2</name>
    <name evidence="6" type="synonym">lysA</name>
    <name evidence="10" type="ORF">GCM10010470_42590</name>
</gene>
<comment type="function">
    <text evidence="6">Specifically catalyzes the decarboxylation of meso-diaminopimelate (meso-DAP) to L-lysine.</text>
</comment>
<evidence type="ECO:0000256" key="5">
    <source>
        <dbReference type="ARBA" id="ARBA00023239"/>
    </source>
</evidence>
<feature type="domain" description="Orn/DAP/Arg decarboxylase 2 N-terminal" evidence="9">
    <location>
        <begin position="59"/>
        <end position="303"/>
    </location>
</feature>
<dbReference type="Pfam" id="PF02784">
    <property type="entry name" value="Orn_Arg_deC_N"/>
    <property type="match status" value="1"/>
</dbReference>